<protein>
    <submittedName>
        <fullName evidence="2">Uncharacterized protein</fullName>
    </submittedName>
</protein>
<evidence type="ECO:0000256" key="1">
    <source>
        <dbReference type="SAM" id="Phobius"/>
    </source>
</evidence>
<keyword evidence="1" id="KW-1133">Transmembrane helix</keyword>
<proteinExistence type="predicted"/>
<comment type="caution">
    <text evidence="2">The sequence shown here is derived from an EMBL/GenBank/DDBJ whole genome shotgun (WGS) entry which is preliminary data.</text>
</comment>
<feature type="transmembrane region" description="Helical" evidence="1">
    <location>
        <begin position="32"/>
        <end position="51"/>
    </location>
</feature>
<keyword evidence="1" id="KW-0812">Transmembrane</keyword>
<dbReference type="EMBL" id="AMCI01002141">
    <property type="protein sequence ID" value="EJX03484.1"/>
    <property type="molecule type" value="Genomic_DNA"/>
</dbReference>
<organism evidence="2">
    <name type="scientific">gut metagenome</name>
    <dbReference type="NCBI Taxonomy" id="749906"/>
    <lineage>
        <taxon>unclassified sequences</taxon>
        <taxon>metagenomes</taxon>
        <taxon>organismal metagenomes</taxon>
    </lineage>
</organism>
<evidence type="ECO:0000313" key="2">
    <source>
        <dbReference type="EMBL" id="EJX03484.1"/>
    </source>
</evidence>
<dbReference type="AlphaFoldDB" id="J9G9D9"/>
<accession>J9G9D9</accession>
<keyword evidence="1" id="KW-0472">Membrane</keyword>
<sequence length="52" mass="6358">MTRFHTFMFFLLRSECHPAAKRLCRIDLSFLLYLAAFYKTIQNIVLFIYFFV</sequence>
<reference evidence="2" key="1">
    <citation type="journal article" date="2012" name="PLoS ONE">
        <title>Gene sets for utilization of primary and secondary nutrition supplies in the distal gut of endangered iberian lynx.</title>
        <authorList>
            <person name="Alcaide M."/>
            <person name="Messina E."/>
            <person name="Richter M."/>
            <person name="Bargiela R."/>
            <person name="Peplies J."/>
            <person name="Huws S.A."/>
            <person name="Newbold C.J."/>
            <person name="Golyshin P.N."/>
            <person name="Simon M.A."/>
            <person name="Lopez G."/>
            <person name="Yakimov M.M."/>
            <person name="Ferrer M."/>
        </authorList>
    </citation>
    <scope>NUCLEOTIDE SEQUENCE</scope>
</reference>
<gene>
    <name evidence="2" type="ORF">EVA_08410</name>
</gene>
<name>J9G9D9_9ZZZZ</name>